<organism evidence="2 3">
    <name type="scientific">Rhodophyticola porphyridii</name>
    <dbReference type="NCBI Taxonomy" id="1852017"/>
    <lineage>
        <taxon>Bacteria</taxon>
        <taxon>Pseudomonadati</taxon>
        <taxon>Pseudomonadota</taxon>
        <taxon>Alphaproteobacteria</taxon>
        <taxon>Rhodobacterales</taxon>
        <taxon>Roseobacteraceae</taxon>
        <taxon>Rhodophyticola</taxon>
    </lineage>
</organism>
<evidence type="ECO:0008006" key="4">
    <source>
        <dbReference type="Google" id="ProtNLM"/>
    </source>
</evidence>
<feature type="transmembrane region" description="Helical" evidence="1">
    <location>
        <begin position="81"/>
        <end position="99"/>
    </location>
</feature>
<dbReference type="AlphaFoldDB" id="A0A3L9Y2L9"/>
<proteinExistence type="predicted"/>
<reference evidence="2 3" key="1">
    <citation type="submission" date="2018-10" db="EMBL/GenBank/DDBJ databases">
        <authorList>
            <person name="Jung H.S."/>
            <person name="Jeon C.O."/>
        </authorList>
    </citation>
    <scope>NUCLEOTIDE SEQUENCE [LARGE SCALE GENOMIC DNA]</scope>
    <source>
        <strain evidence="2 3">MA-7-27</strain>
    </source>
</reference>
<keyword evidence="3" id="KW-1185">Reference proteome</keyword>
<comment type="caution">
    <text evidence="2">The sequence shown here is derived from an EMBL/GenBank/DDBJ whole genome shotgun (WGS) entry which is preliminary data.</text>
</comment>
<accession>A0A3L9Y2L9</accession>
<keyword evidence="1" id="KW-0472">Membrane</keyword>
<evidence type="ECO:0000313" key="3">
    <source>
        <dbReference type="Proteomes" id="UP000281343"/>
    </source>
</evidence>
<dbReference type="Proteomes" id="UP000281343">
    <property type="component" value="Unassembled WGS sequence"/>
</dbReference>
<sequence length="122" mass="13097">MCMENDMNDLLLVGAGVGGVLVAIIHGYLGHKIVLPQLAGGTAQIRRVNEAVFQLSTLYWLAGGLVLIATPYFLDDALRRVFVCGVVFLYATGAIGNFWATRGRHPGWVILLVVTIMALLGA</sequence>
<keyword evidence="1" id="KW-1133">Transmembrane helix</keyword>
<name>A0A3L9Y2L9_9RHOB</name>
<evidence type="ECO:0000313" key="2">
    <source>
        <dbReference type="EMBL" id="RMA41685.1"/>
    </source>
</evidence>
<protein>
    <recommendedName>
        <fullName evidence="4">DUF423 domain-containing protein</fullName>
    </recommendedName>
</protein>
<keyword evidence="1" id="KW-0812">Transmembrane</keyword>
<feature type="transmembrane region" description="Helical" evidence="1">
    <location>
        <begin position="12"/>
        <end position="31"/>
    </location>
</feature>
<feature type="transmembrane region" description="Helical" evidence="1">
    <location>
        <begin position="105"/>
        <end position="121"/>
    </location>
</feature>
<gene>
    <name evidence="2" type="ORF">D9R08_12500</name>
</gene>
<feature type="transmembrane region" description="Helical" evidence="1">
    <location>
        <begin position="51"/>
        <end position="74"/>
    </location>
</feature>
<evidence type="ECO:0000256" key="1">
    <source>
        <dbReference type="SAM" id="Phobius"/>
    </source>
</evidence>
<dbReference type="EMBL" id="RCNT01000006">
    <property type="protein sequence ID" value="RMA41685.1"/>
    <property type="molecule type" value="Genomic_DNA"/>
</dbReference>